<name>A0A6J5Y8C0_PRUAR</name>
<feature type="domain" description="HAT C-terminal dimerisation" evidence="1">
    <location>
        <begin position="118"/>
        <end position="188"/>
    </location>
</feature>
<dbReference type="SUPFAM" id="SSF53098">
    <property type="entry name" value="Ribonuclease H-like"/>
    <property type="match status" value="1"/>
</dbReference>
<evidence type="ECO:0008006" key="5">
    <source>
        <dbReference type="Google" id="ProtNLM"/>
    </source>
</evidence>
<evidence type="ECO:0000259" key="1">
    <source>
        <dbReference type="Pfam" id="PF05699"/>
    </source>
</evidence>
<evidence type="ECO:0000259" key="2">
    <source>
        <dbReference type="Pfam" id="PF14372"/>
    </source>
</evidence>
<sequence length="192" mass="22335">MMEKFDKYWKEYSLILAIAVILDPRYKIQFVKFFYKRLYGTNSQEMAKVHDMLCSLFDLYMQIHSKSESIDGTSSTSSGVRSHVDDIVSKECMNVMKEFDTFESEESITSSQKSQWQLYLDEPKVDRMNLNVLDFWKANQFRYHELSILARDVLSIPISTVTSVASFSVGARVLDQYHSALKLENVEAEYLS</sequence>
<dbReference type="InterPro" id="IPR025525">
    <property type="entry name" value="hAT-like_transposase_RNase-H"/>
</dbReference>
<dbReference type="PANTHER" id="PTHR23272">
    <property type="entry name" value="BED FINGER-RELATED"/>
    <property type="match status" value="1"/>
</dbReference>
<dbReference type="Pfam" id="PF14372">
    <property type="entry name" value="hAT-like_RNase-H"/>
    <property type="match status" value="1"/>
</dbReference>
<dbReference type="InterPro" id="IPR012337">
    <property type="entry name" value="RNaseH-like_sf"/>
</dbReference>
<dbReference type="GO" id="GO:0003677">
    <property type="term" value="F:DNA binding"/>
    <property type="evidence" value="ECO:0007669"/>
    <property type="project" value="InterPro"/>
</dbReference>
<evidence type="ECO:0000313" key="4">
    <source>
        <dbReference type="Proteomes" id="UP000507245"/>
    </source>
</evidence>
<dbReference type="EMBL" id="CAEKKB010000008">
    <property type="protein sequence ID" value="CAB4319824.1"/>
    <property type="molecule type" value="Genomic_DNA"/>
</dbReference>
<dbReference type="Proteomes" id="UP000507245">
    <property type="component" value="Unassembled WGS sequence"/>
</dbReference>
<proteinExistence type="predicted"/>
<accession>A0A6J5Y8C0</accession>
<evidence type="ECO:0000313" key="3">
    <source>
        <dbReference type="EMBL" id="CAB4319824.1"/>
    </source>
</evidence>
<dbReference type="InterPro" id="IPR008906">
    <property type="entry name" value="HATC_C_dom"/>
</dbReference>
<protein>
    <recommendedName>
        <fullName evidence="5">HAT C-terminal dimerisation domain-containing protein</fullName>
    </recommendedName>
</protein>
<dbReference type="GO" id="GO:0046983">
    <property type="term" value="F:protein dimerization activity"/>
    <property type="evidence" value="ECO:0007669"/>
    <property type="project" value="InterPro"/>
</dbReference>
<dbReference type="OrthoDB" id="1165147at2759"/>
<keyword evidence="4" id="KW-1185">Reference proteome</keyword>
<dbReference type="Pfam" id="PF05699">
    <property type="entry name" value="Dimer_Tnp_hAT"/>
    <property type="match status" value="1"/>
</dbReference>
<reference evidence="4" key="1">
    <citation type="journal article" date="2020" name="Genome Biol.">
        <title>Gamete binning: chromosome-level and haplotype-resolved genome assembly enabled by high-throughput single-cell sequencing of gamete genomes.</title>
        <authorList>
            <person name="Campoy J.A."/>
            <person name="Sun H."/>
            <person name="Goel M."/>
            <person name="Jiao W.-B."/>
            <person name="Folz-Donahue K."/>
            <person name="Wang N."/>
            <person name="Rubio M."/>
            <person name="Liu C."/>
            <person name="Kukat C."/>
            <person name="Ruiz D."/>
            <person name="Huettel B."/>
            <person name="Schneeberger K."/>
        </authorList>
    </citation>
    <scope>NUCLEOTIDE SEQUENCE [LARGE SCALE GENOMIC DNA]</scope>
    <source>
        <strain evidence="4">cv. Rojo Pasion</strain>
    </source>
</reference>
<gene>
    <name evidence="3" type="ORF">ORAREDHAP_LOCUS47554</name>
</gene>
<dbReference type="PANTHER" id="PTHR23272:SF167">
    <property type="entry name" value="ZINC FINGER BED DOMAIN-CONTAINING PROTEIN RICESLEEPER 2-LIKE"/>
    <property type="match status" value="1"/>
</dbReference>
<dbReference type="AlphaFoldDB" id="A0A6J5Y8C0"/>
<organism evidence="3 4">
    <name type="scientific">Prunus armeniaca</name>
    <name type="common">Apricot</name>
    <name type="synonym">Armeniaca vulgaris</name>
    <dbReference type="NCBI Taxonomy" id="36596"/>
    <lineage>
        <taxon>Eukaryota</taxon>
        <taxon>Viridiplantae</taxon>
        <taxon>Streptophyta</taxon>
        <taxon>Embryophyta</taxon>
        <taxon>Tracheophyta</taxon>
        <taxon>Spermatophyta</taxon>
        <taxon>Magnoliopsida</taxon>
        <taxon>eudicotyledons</taxon>
        <taxon>Gunneridae</taxon>
        <taxon>Pentapetalae</taxon>
        <taxon>rosids</taxon>
        <taxon>fabids</taxon>
        <taxon>Rosales</taxon>
        <taxon>Rosaceae</taxon>
        <taxon>Amygdaloideae</taxon>
        <taxon>Amygdaleae</taxon>
        <taxon>Prunus</taxon>
    </lineage>
</organism>
<feature type="domain" description="hAT-like transposase RNase-H fold" evidence="2">
    <location>
        <begin position="1"/>
        <end position="60"/>
    </location>
</feature>